<dbReference type="AlphaFoldDB" id="A0A1J5RNM0"/>
<reference evidence="1" key="1">
    <citation type="submission" date="2016-10" db="EMBL/GenBank/DDBJ databases">
        <title>Sequence of Gallionella enrichment culture.</title>
        <authorList>
            <person name="Poehlein A."/>
            <person name="Muehling M."/>
            <person name="Daniel R."/>
        </authorList>
    </citation>
    <scope>NUCLEOTIDE SEQUENCE</scope>
</reference>
<gene>
    <name evidence="1" type="ORF">GALL_270030</name>
</gene>
<evidence type="ECO:0000313" key="1">
    <source>
        <dbReference type="EMBL" id="OIQ91099.1"/>
    </source>
</evidence>
<comment type="caution">
    <text evidence="1">The sequence shown here is derived from an EMBL/GenBank/DDBJ whole genome shotgun (WGS) entry which is preliminary data.</text>
</comment>
<organism evidence="1">
    <name type="scientific">mine drainage metagenome</name>
    <dbReference type="NCBI Taxonomy" id="410659"/>
    <lineage>
        <taxon>unclassified sequences</taxon>
        <taxon>metagenomes</taxon>
        <taxon>ecological metagenomes</taxon>
    </lineage>
</organism>
<sequence length="92" mass="10007">MQLTIQLTHGATQAMLRNQDATPDPDVQSLKRLVHEAGLVLRPMHPGVADPELQAYFIVDAPETVDTQVAVERIRACPAVQAAYVKPPDALP</sequence>
<dbReference type="EMBL" id="MLJW01000270">
    <property type="protein sequence ID" value="OIQ91099.1"/>
    <property type="molecule type" value="Genomic_DNA"/>
</dbReference>
<name>A0A1J5RNM0_9ZZZZ</name>
<accession>A0A1J5RNM0</accession>
<protein>
    <submittedName>
        <fullName evidence="1">Uncharacterized protein</fullName>
    </submittedName>
</protein>
<proteinExistence type="predicted"/>